<dbReference type="OrthoDB" id="60866at2759"/>
<dbReference type="Gene3D" id="2.40.10.10">
    <property type="entry name" value="Trypsin-like serine proteases"/>
    <property type="match status" value="1"/>
</dbReference>
<dbReference type="Proteomes" id="UP000031036">
    <property type="component" value="Unassembled WGS sequence"/>
</dbReference>
<gene>
    <name evidence="2" type="ORF">Tcan_12190</name>
</gene>
<feature type="domain" description="Peptidase S1" evidence="1">
    <location>
        <begin position="64"/>
        <end position="148"/>
    </location>
</feature>
<accession>A0A0B2USG9</accession>
<organism evidence="2 3">
    <name type="scientific">Toxocara canis</name>
    <name type="common">Canine roundworm</name>
    <dbReference type="NCBI Taxonomy" id="6265"/>
    <lineage>
        <taxon>Eukaryota</taxon>
        <taxon>Metazoa</taxon>
        <taxon>Ecdysozoa</taxon>
        <taxon>Nematoda</taxon>
        <taxon>Chromadorea</taxon>
        <taxon>Rhabditida</taxon>
        <taxon>Spirurina</taxon>
        <taxon>Ascaridomorpha</taxon>
        <taxon>Ascaridoidea</taxon>
        <taxon>Toxocaridae</taxon>
        <taxon>Toxocara</taxon>
    </lineage>
</organism>
<comment type="caution">
    <text evidence="2">The sequence shown here is derived from an EMBL/GenBank/DDBJ whole genome shotgun (WGS) entry which is preliminary data.</text>
</comment>
<dbReference type="SUPFAM" id="SSF50494">
    <property type="entry name" value="Trypsin-like serine proteases"/>
    <property type="match status" value="1"/>
</dbReference>
<reference evidence="2 3" key="1">
    <citation type="submission" date="2014-11" db="EMBL/GenBank/DDBJ databases">
        <title>Genetic blueprint of the zoonotic pathogen Toxocara canis.</title>
        <authorList>
            <person name="Zhu X.-Q."/>
            <person name="Korhonen P.K."/>
            <person name="Cai H."/>
            <person name="Young N.D."/>
            <person name="Nejsum P."/>
            <person name="von Samson-Himmelstjerna G."/>
            <person name="Boag P.R."/>
            <person name="Tan P."/>
            <person name="Li Q."/>
            <person name="Min J."/>
            <person name="Yang Y."/>
            <person name="Wang X."/>
            <person name="Fang X."/>
            <person name="Hall R.S."/>
            <person name="Hofmann A."/>
            <person name="Sternberg P.W."/>
            <person name="Jex A.R."/>
            <person name="Gasser R.B."/>
        </authorList>
    </citation>
    <scope>NUCLEOTIDE SEQUENCE [LARGE SCALE GENOMIC DNA]</scope>
    <source>
        <strain evidence="2">PN_DK_2014</strain>
    </source>
</reference>
<dbReference type="EMBL" id="JPKZ01003266">
    <property type="protein sequence ID" value="KHN72328.1"/>
    <property type="molecule type" value="Genomic_DNA"/>
</dbReference>
<name>A0A0B2USG9_TOXCA</name>
<keyword evidence="3" id="KW-1185">Reference proteome</keyword>
<protein>
    <recommendedName>
        <fullName evidence="1">Peptidase S1 domain-containing protein</fullName>
    </recommendedName>
</protein>
<evidence type="ECO:0000313" key="3">
    <source>
        <dbReference type="Proteomes" id="UP000031036"/>
    </source>
</evidence>
<proteinExistence type="predicted"/>
<dbReference type="OMA" id="TNISVWE"/>
<dbReference type="GO" id="GO:0004252">
    <property type="term" value="F:serine-type endopeptidase activity"/>
    <property type="evidence" value="ECO:0007669"/>
    <property type="project" value="InterPro"/>
</dbReference>
<dbReference type="GO" id="GO:0006508">
    <property type="term" value="P:proteolysis"/>
    <property type="evidence" value="ECO:0007669"/>
    <property type="project" value="InterPro"/>
</dbReference>
<dbReference type="STRING" id="6265.A0A0B2USG9"/>
<dbReference type="AlphaFoldDB" id="A0A0B2USG9"/>
<sequence length="271" mass="30558">MPFLHELVDFAIFSLDRPLPVCDAYSGLAIEGVPLKFSFLKLPVLDVKSEKWKAPDANESRLNDCIFLGYGDTDQDVADGQLRIQENVSVYSANNRLFIPLNFTTKLGRACRGDSGGPLICHDKNGEQRLYGIMSNSETPMPGSKKNCFTDKDTFAFDILTDIRYILPQLRSSLIKMGKLDELIEDYERCGDHRPDQQTNKLNKILGSGVVKLLAECCNASGEKPQVCQKLEVNTNTAEDQWVKFVVKLENAISRRFCEKLFSYSEQILNE</sequence>
<dbReference type="Pfam" id="PF00089">
    <property type="entry name" value="Trypsin"/>
    <property type="match status" value="1"/>
</dbReference>
<dbReference type="InterPro" id="IPR043504">
    <property type="entry name" value="Peptidase_S1_PA_chymotrypsin"/>
</dbReference>
<evidence type="ECO:0000259" key="1">
    <source>
        <dbReference type="Pfam" id="PF00089"/>
    </source>
</evidence>
<dbReference type="InterPro" id="IPR001254">
    <property type="entry name" value="Trypsin_dom"/>
</dbReference>
<dbReference type="InterPro" id="IPR009003">
    <property type="entry name" value="Peptidase_S1_PA"/>
</dbReference>
<evidence type="ECO:0000313" key="2">
    <source>
        <dbReference type="EMBL" id="KHN72328.1"/>
    </source>
</evidence>